<dbReference type="Pfam" id="PF16652">
    <property type="entry name" value="PH_13"/>
    <property type="match status" value="1"/>
</dbReference>
<feature type="region of interest" description="Disordered" evidence="8">
    <location>
        <begin position="17"/>
        <end position="37"/>
    </location>
</feature>
<dbReference type="Proteomes" id="UP000789570">
    <property type="component" value="Unassembled WGS sequence"/>
</dbReference>
<dbReference type="Pfam" id="PF00168">
    <property type="entry name" value="C2"/>
    <property type="match status" value="1"/>
</dbReference>
<evidence type="ECO:0000313" key="13">
    <source>
        <dbReference type="Proteomes" id="UP000789570"/>
    </source>
</evidence>
<dbReference type="InterPro" id="IPR035899">
    <property type="entry name" value="DBL_dom_sf"/>
</dbReference>
<dbReference type="PANTHER" id="PTHR46006:SF6">
    <property type="entry name" value="INTERSECTIN-2 ISOFORM X1"/>
    <property type="match status" value="1"/>
</dbReference>
<dbReference type="InterPro" id="IPR001331">
    <property type="entry name" value="GDS_CDC24_CS"/>
</dbReference>
<dbReference type="InterPro" id="IPR035892">
    <property type="entry name" value="C2_domain_sf"/>
</dbReference>
<dbReference type="PROSITE" id="PS00741">
    <property type="entry name" value="DH_1"/>
    <property type="match status" value="1"/>
</dbReference>
<evidence type="ECO:0000259" key="9">
    <source>
        <dbReference type="PROSITE" id="PS50003"/>
    </source>
</evidence>
<dbReference type="InterPro" id="IPR001849">
    <property type="entry name" value="PH_domain"/>
</dbReference>
<feature type="coiled-coil region" evidence="7">
    <location>
        <begin position="349"/>
        <end position="383"/>
    </location>
</feature>
<dbReference type="GO" id="GO:0005737">
    <property type="term" value="C:cytoplasm"/>
    <property type="evidence" value="ECO:0007669"/>
    <property type="project" value="UniProtKB-SubCell"/>
</dbReference>
<proteinExistence type="predicted"/>
<dbReference type="SUPFAM" id="SSF49562">
    <property type="entry name" value="C2 domain (Calcium/lipid-binding domain, CaLB)"/>
    <property type="match status" value="1"/>
</dbReference>
<evidence type="ECO:0000259" key="11">
    <source>
        <dbReference type="PROSITE" id="PS50010"/>
    </source>
</evidence>
<dbReference type="InterPro" id="IPR000219">
    <property type="entry name" value="DH_dom"/>
</dbReference>
<keyword evidence="7" id="KW-0175">Coiled coil</keyword>
<dbReference type="EMBL" id="CAJVPQ010002283">
    <property type="protein sequence ID" value="CAG8590883.1"/>
    <property type="molecule type" value="Genomic_DNA"/>
</dbReference>
<evidence type="ECO:0000256" key="8">
    <source>
        <dbReference type="SAM" id="MobiDB-lite"/>
    </source>
</evidence>
<evidence type="ECO:0000256" key="4">
    <source>
        <dbReference type="ARBA" id="ARBA00023018"/>
    </source>
</evidence>
<dbReference type="SUPFAM" id="SSF48065">
    <property type="entry name" value="DBL homology domain (DH-domain)"/>
    <property type="match status" value="1"/>
</dbReference>
<dbReference type="SUPFAM" id="SSF50729">
    <property type="entry name" value="PH domain-like"/>
    <property type="match status" value="1"/>
</dbReference>
<dbReference type="InterPro" id="IPR011993">
    <property type="entry name" value="PH-like_dom_sf"/>
</dbReference>
<feature type="domain" description="DH" evidence="11">
    <location>
        <begin position="187"/>
        <end position="369"/>
    </location>
</feature>
<evidence type="ECO:0000256" key="7">
    <source>
        <dbReference type="SAM" id="Coils"/>
    </source>
</evidence>
<dbReference type="GO" id="GO:0005085">
    <property type="term" value="F:guanyl-nucleotide exchange factor activity"/>
    <property type="evidence" value="ECO:0007669"/>
    <property type="project" value="InterPro"/>
</dbReference>
<dbReference type="AlphaFoldDB" id="A0A9N9C8F8"/>
<evidence type="ECO:0000256" key="1">
    <source>
        <dbReference type="ARBA" id="ARBA00004316"/>
    </source>
</evidence>
<dbReference type="SMART" id="SM00325">
    <property type="entry name" value="RhoGEF"/>
    <property type="match status" value="1"/>
</dbReference>
<evidence type="ECO:0000259" key="10">
    <source>
        <dbReference type="PROSITE" id="PS50004"/>
    </source>
</evidence>
<comment type="caution">
    <text evidence="12">The sequence shown here is derived from an EMBL/GenBank/DDBJ whole genome shotgun (WGS) entry which is preliminary data.</text>
</comment>
<dbReference type="Gene3D" id="2.30.29.30">
    <property type="entry name" value="Pleckstrin-homology domain (PH domain)/Phosphotyrosine-binding domain (PTB)"/>
    <property type="match status" value="1"/>
</dbReference>
<organism evidence="12 13">
    <name type="scientific">Funneliformis caledonium</name>
    <dbReference type="NCBI Taxonomy" id="1117310"/>
    <lineage>
        <taxon>Eukaryota</taxon>
        <taxon>Fungi</taxon>
        <taxon>Fungi incertae sedis</taxon>
        <taxon>Mucoromycota</taxon>
        <taxon>Glomeromycotina</taxon>
        <taxon>Glomeromycetes</taxon>
        <taxon>Glomerales</taxon>
        <taxon>Glomeraceae</taxon>
        <taxon>Funneliformis</taxon>
    </lineage>
</organism>
<evidence type="ECO:0000256" key="2">
    <source>
        <dbReference type="ARBA" id="ARBA00004496"/>
    </source>
</evidence>
<dbReference type="PROSITE" id="PS50003">
    <property type="entry name" value="PH_DOMAIN"/>
    <property type="match status" value="1"/>
</dbReference>
<gene>
    <name evidence="12" type="ORF">FCALED_LOCUS8088</name>
</gene>
<feature type="domain" description="PH" evidence="9">
    <location>
        <begin position="408"/>
        <end position="502"/>
    </location>
</feature>
<keyword evidence="13" id="KW-1185">Reference proteome</keyword>
<name>A0A9N9C8F8_9GLOM</name>
<dbReference type="PROSITE" id="PS50004">
    <property type="entry name" value="C2"/>
    <property type="match status" value="1"/>
</dbReference>
<dbReference type="CDD" id="cd00160">
    <property type="entry name" value="RhoGEF"/>
    <property type="match status" value="1"/>
</dbReference>
<keyword evidence="4" id="KW-0770">Synapse</keyword>
<dbReference type="Gene3D" id="2.60.40.150">
    <property type="entry name" value="C2 domain"/>
    <property type="match status" value="1"/>
</dbReference>
<evidence type="ECO:0000313" key="12">
    <source>
        <dbReference type="EMBL" id="CAG8590883.1"/>
    </source>
</evidence>
<dbReference type="SMART" id="SM00233">
    <property type="entry name" value="PH"/>
    <property type="match status" value="1"/>
</dbReference>
<keyword evidence="3" id="KW-0963">Cytoplasm</keyword>
<dbReference type="OrthoDB" id="1716625at2759"/>
<reference evidence="12" key="1">
    <citation type="submission" date="2021-06" db="EMBL/GenBank/DDBJ databases">
        <authorList>
            <person name="Kallberg Y."/>
            <person name="Tangrot J."/>
            <person name="Rosling A."/>
        </authorList>
    </citation>
    <scope>NUCLEOTIDE SEQUENCE</scope>
    <source>
        <strain evidence="12">UK204</strain>
    </source>
</reference>
<dbReference type="SMART" id="SM00239">
    <property type="entry name" value="C2"/>
    <property type="match status" value="1"/>
</dbReference>
<feature type="compositionally biased region" description="Acidic residues" evidence="8">
    <location>
        <begin position="17"/>
        <end position="28"/>
    </location>
</feature>
<evidence type="ECO:0000256" key="6">
    <source>
        <dbReference type="ARBA" id="ARBA00034103"/>
    </source>
</evidence>
<dbReference type="InterPro" id="IPR051480">
    <property type="entry name" value="Endocytic_GEF_Adapter"/>
</dbReference>
<dbReference type="Gene3D" id="1.20.900.10">
    <property type="entry name" value="Dbl homology (DH) domain"/>
    <property type="match status" value="1"/>
</dbReference>
<dbReference type="PROSITE" id="PS50010">
    <property type="entry name" value="DH_2"/>
    <property type="match status" value="1"/>
</dbReference>
<dbReference type="GO" id="GO:0035556">
    <property type="term" value="P:intracellular signal transduction"/>
    <property type="evidence" value="ECO:0007669"/>
    <property type="project" value="InterPro"/>
</dbReference>
<feature type="domain" description="C2" evidence="10">
    <location>
        <begin position="509"/>
        <end position="629"/>
    </location>
</feature>
<accession>A0A9N9C8F8</accession>
<dbReference type="GO" id="GO:0042995">
    <property type="term" value="C:cell projection"/>
    <property type="evidence" value="ECO:0007669"/>
    <property type="project" value="UniProtKB-SubCell"/>
</dbReference>
<evidence type="ECO:0000256" key="3">
    <source>
        <dbReference type="ARBA" id="ARBA00022490"/>
    </source>
</evidence>
<protein>
    <submittedName>
        <fullName evidence="12">6821_t:CDS:1</fullName>
    </submittedName>
</protein>
<evidence type="ECO:0000256" key="5">
    <source>
        <dbReference type="ARBA" id="ARBA00023273"/>
    </source>
</evidence>
<dbReference type="Pfam" id="PF00621">
    <property type="entry name" value="RhoGEF"/>
    <property type="match status" value="1"/>
</dbReference>
<dbReference type="InterPro" id="IPR000008">
    <property type="entry name" value="C2_dom"/>
</dbReference>
<comment type="subcellular location">
    <subcellularLocation>
        <location evidence="1">Cell projection</location>
    </subcellularLocation>
    <subcellularLocation>
        <location evidence="2">Cytoplasm</location>
    </subcellularLocation>
    <subcellularLocation>
        <location evidence="6">Synapse</location>
    </subcellularLocation>
</comment>
<keyword evidence="5" id="KW-0966">Cell projection</keyword>
<dbReference type="GO" id="GO:0035025">
    <property type="term" value="P:positive regulation of Rho protein signal transduction"/>
    <property type="evidence" value="ECO:0007669"/>
    <property type="project" value="TreeGrafter"/>
</dbReference>
<sequence>MVHNIVLDKTITVESNESNEDYSIEEDDSSKQDKADTISKNHDINSKTNIIYNSIQEDSSINTVTKVLPIDIPRVNIQSVNSPTTSSFAIKSMLKLNVSNLTRKPSLEINRSPSPTKLFGTSPITFIPWMQLGEANKNHNASYLTVSSPNSLRSESSMSSVQRPSSITWSSIMDPEKLEDISKEERKRQEAIYELITTEQSYLRDLQMIVDIFYEPLQVMLSSEELNTIFSNIEEILLCNTEILSDLEQRQKDDEFFVDNVGDILLKHSEGLKCYKTYCGNQLNASKFLQKKRSEDKRFEEFLKKAQQNPQCGSLDLSSFLLKPMQRITRYPLLIRQILHYTSKNYLDHEDMMQALHQAEAILEDTNEAAREQENQLKLAEISKLVDLEDLDEKLDLMSTTRLVGKRQFILEGPLRKAKSGRHLYGFLFNDLLILAQHNKKAVARGHQYALYKPPIPLNEIFVKDGHDETFQVVHIEDIINLKANNVSVKRQWVNQLETASDYCLTIERQNQKKESDLTQFDAISGTLRVLVYEGTLPVESHVGKDKNVVNTYCQVQLNRQVFKTKVVKDDIFPRWNQHLMFSVTTLEDTLKLSVFQYDKYTQDEYLGKAEIKLSFLEHYGDNETDKLIYQLKDVAPDKPFGSISVYLSYKAI</sequence>
<dbReference type="PANTHER" id="PTHR46006">
    <property type="entry name" value="RHO GUANINE NUCLEOTIDE EXCHANGE FACTOR AT 64C, ISOFORM A"/>
    <property type="match status" value="1"/>
</dbReference>